<reference evidence="3 4" key="1">
    <citation type="submission" date="2020-02" db="EMBL/GenBank/DDBJ databases">
        <title>Whole-genome analyses of novel actinobacteria.</title>
        <authorList>
            <person name="Sahin N."/>
            <person name="Gencbay T."/>
        </authorList>
    </citation>
    <scope>NUCLEOTIDE SEQUENCE [LARGE SCALE GENOMIC DNA]</scope>
    <source>
        <strain evidence="3 4">HC44</strain>
    </source>
</reference>
<dbReference type="InterPro" id="IPR000281">
    <property type="entry name" value="HTH_RpiR"/>
</dbReference>
<dbReference type="InterPro" id="IPR047640">
    <property type="entry name" value="RpiR-like"/>
</dbReference>
<proteinExistence type="predicted"/>
<dbReference type="Gene3D" id="1.10.10.10">
    <property type="entry name" value="Winged helix-like DNA-binding domain superfamily/Winged helix DNA-binding domain"/>
    <property type="match status" value="1"/>
</dbReference>
<dbReference type="GO" id="GO:0003677">
    <property type="term" value="F:DNA binding"/>
    <property type="evidence" value="ECO:0007669"/>
    <property type="project" value="InterPro"/>
</dbReference>
<dbReference type="EMBL" id="JAAKZY010000173">
    <property type="protein sequence ID" value="NGO13154.1"/>
    <property type="molecule type" value="Genomic_DNA"/>
</dbReference>
<dbReference type="GO" id="GO:0097367">
    <property type="term" value="F:carbohydrate derivative binding"/>
    <property type="evidence" value="ECO:0007669"/>
    <property type="project" value="InterPro"/>
</dbReference>
<dbReference type="Proteomes" id="UP000472335">
    <property type="component" value="Unassembled WGS sequence"/>
</dbReference>
<dbReference type="InterPro" id="IPR001347">
    <property type="entry name" value="SIS_dom"/>
</dbReference>
<dbReference type="InterPro" id="IPR036388">
    <property type="entry name" value="WH-like_DNA-bd_sf"/>
</dbReference>
<dbReference type="PROSITE" id="PS51071">
    <property type="entry name" value="HTH_RPIR"/>
    <property type="match status" value="1"/>
</dbReference>
<dbReference type="Pfam" id="PF01418">
    <property type="entry name" value="HTH_6"/>
    <property type="match status" value="1"/>
</dbReference>
<name>A0A6G4VH70_9ACTN</name>
<dbReference type="SUPFAM" id="SSF46689">
    <property type="entry name" value="Homeodomain-like"/>
    <property type="match status" value="1"/>
</dbReference>
<evidence type="ECO:0000259" key="2">
    <source>
        <dbReference type="PROSITE" id="PS51464"/>
    </source>
</evidence>
<organism evidence="3 4">
    <name type="scientific">Streptomyces scabichelini</name>
    <dbReference type="NCBI Taxonomy" id="2711217"/>
    <lineage>
        <taxon>Bacteria</taxon>
        <taxon>Bacillati</taxon>
        <taxon>Actinomycetota</taxon>
        <taxon>Actinomycetes</taxon>
        <taxon>Kitasatosporales</taxon>
        <taxon>Streptomycetaceae</taxon>
        <taxon>Streptomyces</taxon>
    </lineage>
</organism>
<dbReference type="InterPro" id="IPR009057">
    <property type="entry name" value="Homeodomain-like_sf"/>
</dbReference>
<dbReference type="InterPro" id="IPR046348">
    <property type="entry name" value="SIS_dom_sf"/>
</dbReference>
<gene>
    <name evidence="3" type="ORF">G5C60_37560</name>
</gene>
<sequence length="292" mass="30643">MPPSSPHGDTFEHRVSARLDDLKPAERRVAEFVLKRPREVLFATATDLGAATGTSDATVIRTARSLGYSGLPELKRHLARDLTDRTPPSARMAERIERTGTADGSLAHKVLGDGAEVLRETAALLDPDELDTAATAVAGARSVLSWGLGVSALAAEYAAVRLGRLGIVTRGARATGFQLADQLLPLTAEDTVLLYSPGRLSRDLEVVLDHAARTGADAVLVTSTLGPELRDRVRAVLQAPNSPTRLTGEILSATAVTDALVLAVAALVRDRATGTADLLDSLRSQLSGPGPA</sequence>
<dbReference type="AlphaFoldDB" id="A0A6G4VH70"/>
<evidence type="ECO:0000313" key="3">
    <source>
        <dbReference type="EMBL" id="NGO13154.1"/>
    </source>
</evidence>
<evidence type="ECO:0000259" key="1">
    <source>
        <dbReference type="PROSITE" id="PS51071"/>
    </source>
</evidence>
<dbReference type="PROSITE" id="PS51464">
    <property type="entry name" value="SIS"/>
    <property type="match status" value="1"/>
</dbReference>
<dbReference type="Gene3D" id="3.40.50.10490">
    <property type="entry name" value="Glucose-6-phosphate isomerase like protein, domain 1"/>
    <property type="match status" value="1"/>
</dbReference>
<feature type="domain" description="SIS" evidence="2">
    <location>
        <begin position="133"/>
        <end position="273"/>
    </location>
</feature>
<evidence type="ECO:0000313" key="4">
    <source>
        <dbReference type="Proteomes" id="UP000472335"/>
    </source>
</evidence>
<accession>A0A6G4VH70</accession>
<dbReference type="SUPFAM" id="SSF53697">
    <property type="entry name" value="SIS domain"/>
    <property type="match status" value="1"/>
</dbReference>
<dbReference type="Pfam" id="PF01380">
    <property type="entry name" value="SIS"/>
    <property type="match status" value="1"/>
</dbReference>
<comment type="caution">
    <text evidence="3">The sequence shown here is derived from an EMBL/GenBank/DDBJ whole genome shotgun (WGS) entry which is preliminary data.</text>
</comment>
<keyword evidence="4" id="KW-1185">Reference proteome</keyword>
<dbReference type="PANTHER" id="PTHR30514">
    <property type="entry name" value="GLUCOKINASE"/>
    <property type="match status" value="1"/>
</dbReference>
<dbReference type="GO" id="GO:1901135">
    <property type="term" value="P:carbohydrate derivative metabolic process"/>
    <property type="evidence" value="ECO:0007669"/>
    <property type="project" value="InterPro"/>
</dbReference>
<feature type="domain" description="HTH rpiR-type" evidence="1">
    <location>
        <begin position="9"/>
        <end position="85"/>
    </location>
</feature>
<dbReference type="GO" id="GO:0003700">
    <property type="term" value="F:DNA-binding transcription factor activity"/>
    <property type="evidence" value="ECO:0007669"/>
    <property type="project" value="InterPro"/>
</dbReference>
<dbReference type="RefSeq" id="WP_165266310.1">
    <property type="nucleotide sequence ID" value="NZ_JAAKZY010000173.1"/>
</dbReference>
<protein>
    <submittedName>
        <fullName evidence="3">MurR/RpiR family transcriptional regulator</fullName>
    </submittedName>
</protein>